<dbReference type="Proteomes" id="UP000243525">
    <property type="component" value="Unassembled WGS sequence"/>
</dbReference>
<dbReference type="RefSeq" id="WP_107822223.1">
    <property type="nucleotide sequence ID" value="NZ_OY782574.1"/>
</dbReference>
<dbReference type="SUPFAM" id="SSF52172">
    <property type="entry name" value="CheY-like"/>
    <property type="match status" value="1"/>
</dbReference>
<dbReference type="GO" id="GO:0003677">
    <property type="term" value="F:DNA binding"/>
    <property type="evidence" value="ECO:0007669"/>
    <property type="project" value="InterPro"/>
</dbReference>
<dbReference type="InterPro" id="IPR011006">
    <property type="entry name" value="CheY-like_superfamily"/>
</dbReference>
<dbReference type="Gene3D" id="3.40.50.2300">
    <property type="match status" value="1"/>
</dbReference>
<organism evidence="3 4">
    <name type="scientific">Mangrovibacterium marinum</name>
    <dbReference type="NCBI Taxonomy" id="1639118"/>
    <lineage>
        <taxon>Bacteria</taxon>
        <taxon>Pseudomonadati</taxon>
        <taxon>Bacteroidota</taxon>
        <taxon>Bacteroidia</taxon>
        <taxon>Marinilabiliales</taxon>
        <taxon>Prolixibacteraceae</taxon>
        <taxon>Mangrovibacterium</taxon>
    </lineage>
</organism>
<dbReference type="SMART" id="SM00850">
    <property type="entry name" value="LytTR"/>
    <property type="match status" value="1"/>
</dbReference>
<dbReference type="Pfam" id="PF00072">
    <property type="entry name" value="Response_reg"/>
    <property type="match status" value="1"/>
</dbReference>
<comment type="caution">
    <text evidence="3">The sequence shown here is derived from an EMBL/GenBank/DDBJ whole genome shotgun (WGS) entry which is preliminary data.</text>
</comment>
<dbReference type="Pfam" id="PF04397">
    <property type="entry name" value="LytTR"/>
    <property type="match status" value="1"/>
</dbReference>
<dbReference type="AlphaFoldDB" id="A0A2T5C2B0"/>
<sequence>MSEKQITAIIIDDNEDAIALLQIYLQAFHEIKLLGTSLSPRKGLKMIKKLAPDMVFLDIDMPDMNGLELGQIVLESDIKTEIVFTTAHSQYAFPALTIKPLDYLVKPFSPADLITVINRFKQKQKTEEFERKMDLLIRTKQLTPKIKLSNRNGFLLVNPDDVMLIRAEGNYCRIFLKNGKDEEVTQAFFIVADLLNSPNIVKANRSAFLNIQYITRIEKKRKVVCLTHQKFSIEEPMNRSALSYFEKLNCFPIS</sequence>
<accession>A0A2T5C2B0</accession>
<evidence type="ECO:0000259" key="2">
    <source>
        <dbReference type="PROSITE" id="PS50110"/>
    </source>
</evidence>
<dbReference type="PROSITE" id="PS50110">
    <property type="entry name" value="RESPONSE_REGULATORY"/>
    <property type="match status" value="1"/>
</dbReference>
<dbReference type="InterPro" id="IPR001789">
    <property type="entry name" value="Sig_transdc_resp-reg_receiver"/>
</dbReference>
<dbReference type="SMART" id="SM00448">
    <property type="entry name" value="REC"/>
    <property type="match status" value="1"/>
</dbReference>
<dbReference type="InterPro" id="IPR007492">
    <property type="entry name" value="LytTR_DNA-bd_dom"/>
</dbReference>
<dbReference type="Gene3D" id="2.40.50.1020">
    <property type="entry name" value="LytTr DNA-binding domain"/>
    <property type="match status" value="1"/>
</dbReference>
<dbReference type="PANTHER" id="PTHR45526:SF1">
    <property type="entry name" value="TRANSCRIPTIONAL REGULATORY PROTEIN DCUR-RELATED"/>
    <property type="match status" value="1"/>
</dbReference>
<keyword evidence="4" id="KW-1185">Reference proteome</keyword>
<reference evidence="3 4" key="1">
    <citation type="submission" date="2018-04" db="EMBL/GenBank/DDBJ databases">
        <title>Genomic Encyclopedia of Archaeal and Bacterial Type Strains, Phase II (KMG-II): from individual species to whole genera.</title>
        <authorList>
            <person name="Goeker M."/>
        </authorList>
    </citation>
    <scope>NUCLEOTIDE SEQUENCE [LARGE SCALE GENOMIC DNA]</scope>
    <source>
        <strain evidence="3 4">DSM 28823</strain>
    </source>
</reference>
<feature type="domain" description="Response regulatory" evidence="2">
    <location>
        <begin position="7"/>
        <end position="121"/>
    </location>
</feature>
<dbReference type="PANTHER" id="PTHR45526">
    <property type="entry name" value="TRANSCRIPTIONAL REGULATORY PROTEIN DPIA"/>
    <property type="match status" value="1"/>
</dbReference>
<protein>
    <submittedName>
        <fullName evidence="3">LytTR family two component transcriptional regulator</fullName>
    </submittedName>
</protein>
<dbReference type="EMBL" id="QAAD01000007">
    <property type="protein sequence ID" value="PTN08839.1"/>
    <property type="molecule type" value="Genomic_DNA"/>
</dbReference>
<dbReference type="GO" id="GO:0000156">
    <property type="term" value="F:phosphorelay response regulator activity"/>
    <property type="evidence" value="ECO:0007669"/>
    <property type="project" value="TreeGrafter"/>
</dbReference>
<evidence type="ECO:0000313" key="4">
    <source>
        <dbReference type="Proteomes" id="UP000243525"/>
    </source>
</evidence>
<dbReference type="OrthoDB" id="1116664at2"/>
<gene>
    <name evidence="3" type="ORF">C8N47_107201</name>
</gene>
<name>A0A2T5C2B0_9BACT</name>
<proteinExistence type="predicted"/>
<keyword evidence="1" id="KW-0597">Phosphoprotein</keyword>
<dbReference type="InterPro" id="IPR051271">
    <property type="entry name" value="2C-system_Tx_regulators"/>
</dbReference>
<evidence type="ECO:0000256" key="1">
    <source>
        <dbReference type="PROSITE-ProRule" id="PRU00169"/>
    </source>
</evidence>
<feature type="modified residue" description="4-aspartylphosphate" evidence="1">
    <location>
        <position position="58"/>
    </location>
</feature>
<evidence type="ECO:0000313" key="3">
    <source>
        <dbReference type="EMBL" id="PTN08839.1"/>
    </source>
</evidence>